<keyword evidence="10" id="KW-0067">ATP-binding</keyword>
<sequence>MRAIKDWTLRALHGASVVKKLFIVFCLVSLIPLIVSAVTFHDSASKALEEELGANTAEILKQVDSSLSSFMLETERLANMVRFGEATINFLDMKEQSDDLFTIQTYAEIRKLLWSIGNLRSYLSGIYMINDNGLTVYGNAENRLMKTDYHFSQQPWYKEIMKNKQFRLYPVREQDYVDGQPAVSYAGRIFDFNRGQDRGTLLINFNPDVISFMSKNIQLGKTGYVFMMTLDGQRVSPSGKFPEGLVNLPSFKERLKKDNGHLIVPDQGVKMMVSFHTSASTGWKIIGVVPFEEIAGGIKNVRFMLYMIVVLATVLIAFLSIVLSKAITKPLKLLEHNMREVESGNFAAAVEVGSGDEIGRLGRRFNRMVGELERMREEIYLSGLRELKLDMLHKEAELKALQAQINPHFLYNTLNTITCIGEVNEVEEISVISKCLANMFKYSISPNHYASLAEELDHVEAYMEIIRYRFREKIQFHVDVPPLLNNVKVVKLIVQPIVENCVNHGLGQKMGQGNIWIHITARQEALIIRITDDGIGLKEERLAELHAQLKKQENSSDDRLTGLTGHIGLLNVRQRLSMHYGEKGSIFFDSSWGRGTVVELSVPLERYP</sequence>
<feature type="transmembrane region" description="Helical" evidence="14">
    <location>
        <begin position="21"/>
        <end position="40"/>
    </location>
</feature>
<dbReference type="PROSITE" id="PS50885">
    <property type="entry name" value="HAMP"/>
    <property type="match status" value="1"/>
</dbReference>
<accession>A0A4R5KW84</accession>
<keyword evidence="5" id="KW-0597">Phosphoprotein</keyword>
<dbReference type="InterPro" id="IPR050640">
    <property type="entry name" value="Bact_2-comp_sensor_kinase"/>
</dbReference>
<dbReference type="GO" id="GO:0005524">
    <property type="term" value="F:ATP binding"/>
    <property type="evidence" value="ECO:0007669"/>
    <property type="project" value="UniProtKB-KW"/>
</dbReference>
<evidence type="ECO:0000256" key="10">
    <source>
        <dbReference type="ARBA" id="ARBA00022840"/>
    </source>
</evidence>
<dbReference type="CDD" id="cd12912">
    <property type="entry name" value="PDC2_MCP_like"/>
    <property type="match status" value="1"/>
</dbReference>
<evidence type="ECO:0000256" key="12">
    <source>
        <dbReference type="ARBA" id="ARBA00023012"/>
    </source>
</evidence>
<dbReference type="InterPro" id="IPR036890">
    <property type="entry name" value="HATPase_C_sf"/>
</dbReference>
<evidence type="ECO:0000256" key="8">
    <source>
        <dbReference type="ARBA" id="ARBA00022741"/>
    </source>
</evidence>
<dbReference type="SMART" id="SM00387">
    <property type="entry name" value="HATPase_c"/>
    <property type="match status" value="1"/>
</dbReference>
<protein>
    <recommendedName>
        <fullName evidence="3">histidine kinase</fullName>
        <ecNumber evidence="3">2.7.13.3</ecNumber>
    </recommendedName>
</protein>
<dbReference type="PANTHER" id="PTHR34220:SF7">
    <property type="entry name" value="SENSOR HISTIDINE KINASE YPDA"/>
    <property type="match status" value="1"/>
</dbReference>
<dbReference type="Proteomes" id="UP000295636">
    <property type="component" value="Unassembled WGS sequence"/>
</dbReference>
<reference evidence="17 18" key="1">
    <citation type="submission" date="2019-03" db="EMBL/GenBank/DDBJ databases">
        <title>This is whole genome sequence of Paenibacillus sp MS74 strain.</title>
        <authorList>
            <person name="Trinh H.N."/>
        </authorList>
    </citation>
    <scope>NUCLEOTIDE SEQUENCE [LARGE SCALE GENOMIC DNA]</scope>
    <source>
        <strain evidence="17 18">MS74</strain>
    </source>
</reference>
<dbReference type="OrthoDB" id="9776552at2"/>
<evidence type="ECO:0000256" key="11">
    <source>
        <dbReference type="ARBA" id="ARBA00022989"/>
    </source>
</evidence>
<dbReference type="CDD" id="cd06225">
    <property type="entry name" value="HAMP"/>
    <property type="match status" value="1"/>
</dbReference>
<dbReference type="EMBL" id="SMRT01000002">
    <property type="protein sequence ID" value="TDF99772.1"/>
    <property type="molecule type" value="Genomic_DNA"/>
</dbReference>
<evidence type="ECO:0000313" key="18">
    <source>
        <dbReference type="Proteomes" id="UP000295636"/>
    </source>
</evidence>
<keyword evidence="13 14" id="KW-0472">Membrane</keyword>
<dbReference type="InterPro" id="IPR003660">
    <property type="entry name" value="HAMP_dom"/>
</dbReference>
<organism evidence="17 18">
    <name type="scientific">Paenibacillus piri</name>
    <dbReference type="NCBI Taxonomy" id="2547395"/>
    <lineage>
        <taxon>Bacteria</taxon>
        <taxon>Bacillati</taxon>
        <taxon>Bacillota</taxon>
        <taxon>Bacilli</taxon>
        <taxon>Bacillales</taxon>
        <taxon>Paenibacillaceae</taxon>
        <taxon>Paenibacillus</taxon>
    </lineage>
</organism>
<dbReference type="Gene3D" id="3.30.565.10">
    <property type="entry name" value="Histidine kinase-like ATPase, C-terminal domain"/>
    <property type="match status" value="1"/>
</dbReference>
<evidence type="ECO:0000256" key="1">
    <source>
        <dbReference type="ARBA" id="ARBA00000085"/>
    </source>
</evidence>
<feature type="transmembrane region" description="Helical" evidence="14">
    <location>
        <begin position="303"/>
        <end position="323"/>
    </location>
</feature>
<evidence type="ECO:0000256" key="14">
    <source>
        <dbReference type="SAM" id="Phobius"/>
    </source>
</evidence>
<keyword evidence="6" id="KW-0808">Transferase</keyword>
<gene>
    <name evidence="17" type="ORF">E1757_08110</name>
</gene>
<dbReference type="SUPFAM" id="SSF55874">
    <property type="entry name" value="ATPase domain of HSP90 chaperone/DNA topoisomerase II/histidine kinase"/>
    <property type="match status" value="1"/>
</dbReference>
<evidence type="ECO:0000256" key="6">
    <source>
        <dbReference type="ARBA" id="ARBA00022679"/>
    </source>
</evidence>
<evidence type="ECO:0000256" key="5">
    <source>
        <dbReference type="ARBA" id="ARBA00022553"/>
    </source>
</evidence>
<dbReference type="GO" id="GO:0000155">
    <property type="term" value="F:phosphorelay sensor kinase activity"/>
    <property type="evidence" value="ECO:0007669"/>
    <property type="project" value="InterPro"/>
</dbReference>
<evidence type="ECO:0000256" key="2">
    <source>
        <dbReference type="ARBA" id="ARBA00004651"/>
    </source>
</evidence>
<name>A0A4R5KW84_9BACL</name>
<evidence type="ECO:0000259" key="16">
    <source>
        <dbReference type="PROSITE" id="PS50885"/>
    </source>
</evidence>
<evidence type="ECO:0000313" key="17">
    <source>
        <dbReference type="EMBL" id="TDF99772.1"/>
    </source>
</evidence>
<dbReference type="InterPro" id="IPR010559">
    <property type="entry name" value="Sig_transdc_His_kin_internal"/>
</dbReference>
<evidence type="ECO:0000256" key="9">
    <source>
        <dbReference type="ARBA" id="ARBA00022777"/>
    </source>
</evidence>
<dbReference type="InterPro" id="IPR005467">
    <property type="entry name" value="His_kinase_dom"/>
</dbReference>
<dbReference type="Gene3D" id="3.30.450.20">
    <property type="entry name" value="PAS domain"/>
    <property type="match status" value="1"/>
</dbReference>
<evidence type="ECO:0000259" key="15">
    <source>
        <dbReference type="PROSITE" id="PS50109"/>
    </source>
</evidence>
<keyword evidence="7 14" id="KW-0812">Transmembrane</keyword>
<keyword evidence="9 17" id="KW-0418">Kinase</keyword>
<dbReference type="GO" id="GO:0005886">
    <property type="term" value="C:plasma membrane"/>
    <property type="evidence" value="ECO:0007669"/>
    <property type="project" value="UniProtKB-SubCell"/>
</dbReference>
<feature type="domain" description="HAMP" evidence="16">
    <location>
        <begin position="325"/>
        <end position="377"/>
    </location>
</feature>
<evidence type="ECO:0000256" key="4">
    <source>
        <dbReference type="ARBA" id="ARBA00022475"/>
    </source>
</evidence>
<keyword evidence="18" id="KW-1185">Reference proteome</keyword>
<dbReference type="Pfam" id="PF02743">
    <property type="entry name" value="dCache_1"/>
    <property type="match status" value="1"/>
</dbReference>
<proteinExistence type="predicted"/>
<dbReference type="Pfam" id="PF06580">
    <property type="entry name" value="His_kinase"/>
    <property type="match status" value="1"/>
</dbReference>
<dbReference type="CDD" id="cd18773">
    <property type="entry name" value="PDC1_HK_sensor"/>
    <property type="match status" value="1"/>
</dbReference>
<dbReference type="RefSeq" id="WP_133226478.1">
    <property type="nucleotide sequence ID" value="NZ_SMRT01000002.1"/>
</dbReference>
<dbReference type="Pfam" id="PF00672">
    <property type="entry name" value="HAMP"/>
    <property type="match status" value="1"/>
</dbReference>
<evidence type="ECO:0000256" key="13">
    <source>
        <dbReference type="ARBA" id="ARBA00023136"/>
    </source>
</evidence>
<dbReference type="SMART" id="SM00304">
    <property type="entry name" value="HAMP"/>
    <property type="match status" value="1"/>
</dbReference>
<dbReference type="AlphaFoldDB" id="A0A4R5KW84"/>
<keyword evidence="11 14" id="KW-1133">Transmembrane helix</keyword>
<comment type="subcellular location">
    <subcellularLocation>
        <location evidence="2">Cell membrane</location>
        <topology evidence="2">Multi-pass membrane protein</topology>
    </subcellularLocation>
</comment>
<feature type="domain" description="Histidine kinase" evidence="15">
    <location>
        <begin position="493"/>
        <end position="606"/>
    </location>
</feature>
<comment type="caution">
    <text evidence="17">The sequence shown here is derived from an EMBL/GenBank/DDBJ whole genome shotgun (WGS) entry which is preliminary data.</text>
</comment>
<keyword evidence="8" id="KW-0547">Nucleotide-binding</keyword>
<dbReference type="InterPro" id="IPR033479">
    <property type="entry name" value="dCache_1"/>
</dbReference>
<dbReference type="PANTHER" id="PTHR34220">
    <property type="entry name" value="SENSOR HISTIDINE KINASE YPDA"/>
    <property type="match status" value="1"/>
</dbReference>
<evidence type="ECO:0000256" key="3">
    <source>
        <dbReference type="ARBA" id="ARBA00012438"/>
    </source>
</evidence>
<dbReference type="SUPFAM" id="SSF158472">
    <property type="entry name" value="HAMP domain-like"/>
    <property type="match status" value="1"/>
</dbReference>
<comment type="catalytic activity">
    <reaction evidence="1">
        <text>ATP + protein L-histidine = ADP + protein N-phospho-L-histidine.</text>
        <dbReference type="EC" id="2.7.13.3"/>
    </reaction>
</comment>
<keyword evidence="4" id="KW-1003">Cell membrane</keyword>
<dbReference type="PROSITE" id="PS50109">
    <property type="entry name" value="HIS_KIN"/>
    <property type="match status" value="1"/>
</dbReference>
<dbReference type="Pfam" id="PF02518">
    <property type="entry name" value="HATPase_c"/>
    <property type="match status" value="1"/>
</dbReference>
<dbReference type="EC" id="2.7.13.3" evidence="3"/>
<dbReference type="Gene3D" id="6.10.340.10">
    <property type="match status" value="1"/>
</dbReference>
<dbReference type="InterPro" id="IPR003594">
    <property type="entry name" value="HATPase_dom"/>
</dbReference>
<keyword evidence="12" id="KW-0902">Two-component regulatory system</keyword>
<evidence type="ECO:0000256" key="7">
    <source>
        <dbReference type="ARBA" id="ARBA00022692"/>
    </source>
</evidence>